<comment type="caution">
    <text evidence="1">The sequence shown here is derived from an EMBL/GenBank/DDBJ whole genome shotgun (WGS) entry which is preliminary data.</text>
</comment>
<sequence length="35" mass="4148">SHLSFVDSRSETRHPVLVIFHHHQKLFYSIVGIFL</sequence>
<gene>
    <name evidence="1" type="ORF">AFUS01_LOCUS44458</name>
</gene>
<keyword evidence="2" id="KW-1185">Reference proteome</keyword>
<organism evidence="1 2">
    <name type="scientific">Allacma fusca</name>
    <dbReference type="NCBI Taxonomy" id="39272"/>
    <lineage>
        <taxon>Eukaryota</taxon>
        <taxon>Metazoa</taxon>
        <taxon>Ecdysozoa</taxon>
        <taxon>Arthropoda</taxon>
        <taxon>Hexapoda</taxon>
        <taxon>Collembola</taxon>
        <taxon>Symphypleona</taxon>
        <taxon>Sminthuridae</taxon>
        <taxon>Allacma</taxon>
    </lineage>
</organism>
<feature type="non-terminal residue" evidence="1">
    <location>
        <position position="1"/>
    </location>
</feature>
<protein>
    <submittedName>
        <fullName evidence="1">Uncharacterized protein</fullName>
    </submittedName>
</protein>
<accession>A0A8J2LK63</accession>
<evidence type="ECO:0000313" key="2">
    <source>
        <dbReference type="Proteomes" id="UP000708208"/>
    </source>
</evidence>
<evidence type="ECO:0000313" key="1">
    <source>
        <dbReference type="EMBL" id="CAG7835030.1"/>
    </source>
</evidence>
<dbReference type="AlphaFoldDB" id="A0A8J2LK63"/>
<dbReference type="Proteomes" id="UP000708208">
    <property type="component" value="Unassembled WGS sequence"/>
</dbReference>
<dbReference type="EMBL" id="CAJVCH010570483">
    <property type="protein sequence ID" value="CAG7835030.1"/>
    <property type="molecule type" value="Genomic_DNA"/>
</dbReference>
<reference evidence="1" key="1">
    <citation type="submission" date="2021-06" db="EMBL/GenBank/DDBJ databases">
        <authorList>
            <person name="Hodson N. C."/>
            <person name="Mongue J. A."/>
            <person name="Jaron S. K."/>
        </authorList>
    </citation>
    <scope>NUCLEOTIDE SEQUENCE</scope>
</reference>
<proteinExistence type="predicted"/>
<name>A0A8J2LK63_9HEXA</name>